<sequence length="304" mass="33815">MREKRKCGIGLLAISILLISTLVWAQGWQTIKDPVKIFQEGYIQVVGISEEGQSRYRAIRAAEVVAQRELLEILQGLHLYGETTVRDGMLASDVIRTRVEGFLRGAVKCGEKYYPDRGYAEVCMRLYIRGRGGMYDIILPLLKEEGLTPPSLPEYKPRLIPKEISPKVPEVPESKIEKEEKPEVAAPSELKEVHDGLIVDVREYAFKPALVNRIITDKNEVVFDPSKIVSNILVERGCGGFTTDLSKAKALLTSWGAKNPMIVKAVGVYKSTDAKISSDAAAAIYVHDQRANFLAEAKVVFVLK</sequence>
<accession>A0A179D5Q2</accession>
<name>A0A179D5Q2_9BACT</name>
<dbReference type="STRING" id="999894.TDIS_0854"/>
<protein>
    <submittedName>
        <fullName evidence="1">Putative lipoprotein required for motility</fullName>
    </submittedName>
</protein>
<comment type="caution">
    <text evidence="1">The sequence shown here is derived from an EMBL/GenBank/DDBJ whole genome shotgun (WGS) entry which is preliminary data.</text>
</comment>
<reference evidence="1 2" key="1">
    <citation type="submission" date="2016-04" db="EMBL/GenBank/DDBJ databases">
        <title>Genome analysis of Thermosulfurimonas dismutans, the first thermophilic sulfur-disproportionating bacterium of the phylum Thermodesulfobacteria.</title>
        <authorList>
            <person name="Mardanov A.V."/>
            <person name="Beletsky A.V."/>
            <person name="Kadnikov V.V."/>
            <person name="Slobodkin A.I."/>
            <person name="Ravin N.V."/>
        </authorList>
    </citation>
    <scope>NUCLEOTIDE SEQUENCE [LARGE SCALE GENOMIC DNA]</scope>
    <source>
        <strain evidence="1 2">S95</strain>
    </source>
</reference>
<organism evidence="1 2">
    <name type="scientific">Thermosulfurimonas dismutans</name>
    <dbReference type="NCBI Taxonomy" id="999894"/>
    <lineage>
        <taxon>Bacteria</taxon>
        <taxon>Pseudomonadati</taxon>
        <taxon>Thermodesulfobacteriota</taxon>
        <taxon>Thermodesulfobacteria</taxon>
        <taxon>Thermodesulfobacteriales</taxon>
        <taxon>Thermodesulfobacteriaceae</taxon>
        <taxon>Thermosulfurimonas</taxon>
    </lineage>
</organism>
<dbReference type="EMBL" id="LWLG01000004">
    <property type="protein sequence ID" value="OAQ20928.1"/>
    <property type="molecule type" value="Genomic_DNA"/>
</dbReference>
<dbReference type="PATRIC" id="fig|999894.6.peg.850"/>
<proteinExistence type="predicted"/>
<dbReference type="AlphaFoldDB" id="A0A179D5Q2"/>
<gene>
    <name evidence="1" type="ORF">TDIS_0854</name>
</gene>
<evidence type="ECO:0000313" key="1">
    <source>
        <dbReference type="EMBL" id="OAQ20928.1"/>
    </source>
</evidence>
<keyword evidence="1" id="KW-0449">Lipoprotein</keyword>
<keyword evidence="2" id="KW-1185">Reference proteome</keyword>
<dbReference type="RefSeq" id="WP_068669656.1">
    <property type="nucleotide sequence ID" value="NZ_LWLG01000004.1"/>
</dbReference>
<evidence type="ECO:0000313" key="2">
    <source>
        <dbReference type="Proteomes" id="UP000078390"/>
    </source>
</evidence>
<dbReference type="OrthoDB" id="5449216at2"/>
<dbReference type="Proteomes" id="UP000078390">
    <property type="component" value="Unassembled WGS sequence"/>
</dbReference>